<organism evidence="3 4">
    <name type="scientific">Spongiibacter pelagi</name>
    <dbReference type="NCBI Taxonomy" id="2760804"/>
    <lineage>
        <taxon>Bacteria</taxon>
        <taxon>Pseudomonadati</taxon>
        <taxon>Pseudomonadota</taxon>
        <taxon>Gammaproteobacteria</taxon>
        <taxon>Cellvibrionales</taxon>
        <taxon>Spongiibacteraceae</taxon>
        <taxon>Spongiibacter</taxon>
    </lineage>
</organism>
<reference evidence="3" key="1">
    <citation type="submission" date="2020-09" db="EMBL/GenBank/DDBJ databases">
        <authorList>
            <person name="Yoon J.-W."/>
        </authorList>
    </citation>
    <scope>NUCLEOTIDE SEQUENCE</scope>
    <source>
        <strain evidence="3">KMU-158</strain>
    </source>
</reference>
<dbReference type="SMART" id="SM00450">
    <property type="entry name" value="RHOD"/>
    <property type="match status" value="1"/>
</dbReference>
<dbReference type="PROSITE" id="PS50206">
    <property type="entry name" value="RHODANESE_3"/>
    <property type="match status" value="1"/>
</dbReference>
<dbReference type="PANTHER" id="PTHR43031:SF18">
    <property type="entry name" value="RHODANESE-RELATED SULFURTRANSFERASES"/>
    <property type="match status" value="1"/>
</dbReference>
<dbReference type="InterPro" id="IPR050229">
    <property type="entry name" value="GlpE_sulfurtransferase"/>
</dbReference>
<dbReference type="CDD" id="cd00158">
    <property type="entry name" value="RHOD"/>
    <property type="match status" value="1"/>
</dbReference>
<dbReference type="PANTHER" id="PTHR43031">
    <property type="entry name" value="FAD-DEPENDENT OXIDOREDUCTASE"/>
    <property type="match status" value="1"/>
</dbReference>
<dbReference type="RefSeq" id="WP_190765213.1">
    <property type="nucleotide sequence ID" value="NZ_JACXLD010000005.1"/>
</dbReference>
<dbReference type="SUPFAM" id="SSF52821">
    <property type="entry name" value="Rhodanese/Cell cycle control phosphatase"/>
    <property type="match status" value="1"/>
</dbReference>
<dbReference type="PROSITE" id="PS51257">
    <property type="entry name" value="PROKAR_LIPOPROTEIN"/>
    <property type="match status" value="1"/>
</dbReference>
<comment type="caution">
    <text evidence="3">The sequence shown here is derived from an EMBL/GenBank/DDBJ whole genome shotgun (WGS) entry which is preliminary data.</text>
</comment>
<accession>A0A927C3M3</accession>
<evidence type="ECO:0000313" key="4">
    <source>
        <dbReference type="Proteomes" id="UP000610558"/>
    </source>
</evidence>
<feature type="chain" id="PRO_5036789068" evidence="1">
    <location>
        <begin position="31"/>
        <end position="138"/>
    </location>
</feature>
<feature type="domain" description="Rhodanese" evidence="2">
    <location>
        <begin position="46"/>
        <end position="137"/>
    </location>
</feature>
<dbReference type="InterPro" id="IPR001763">
    <property type="entry name" value="Rhodanese-like_dom"/>
</dbReference>
<name>A0A927C3M3_9GAMM</name>
<evidence type="ECO:0000313" key="3">
    <source>
        <dbReference type="EMBL" id="MBD2859402.1"/>
    </source>
</evidence>
<dbReference type="AlphaFoldDB" id="A0A927C3M3"/>
<gene>
    <name evidence="3" type="ORF">IB286_10335</name>
</gene>
<dbReference type="EMBL" id="JACXLD010000005">
    <property type="protein sequence ID" value="MBD2859402.1"/>
    <property type="molecule type" value="Genomic_DNA"/>
</dbReference>
<proteinExistence type="predicted"/>
<dbReference type="Pfam" id="PF00581">
    <property type="entry name" value="Rhodanese"/>
    <property type="match status" value="1"/>
</dbReference>
<dbReference type="Gene3D" id="3.40.250.10">
    <property type="entry name" value="Rhodanese-like domain"/>
    <property type="match status" value="1"/>
</dbReference>
<protein>
    <submittedName>
        <fullName evidence="3">Rhodanese-like domain-containing protein</fullName>
    </submittedName>
</protein>
<sequence length="138" mass="14822">MPTLLAKHVHSLLKCLGAMLVFVLLTACQGDDFTALTPDSARTAYNSNPASFLDVRTQAEWDGGHLVGAEHIPLDKLEKSVSAVFPDKDQAIVAYCRSGRRASNAAQILKGMGYSNISVVVAGGYAELRQAGYPVEER</sequence>
<keyword evidence="1" id="KW-0732">Signal</keyword>
<dbReference type="Proteomes" id="UP000610558">
    <property type="component" value="Unassembled WGS sequence"/>
</dbReference>
<evidence type="ECO:0000259" key="2">
    <source>
        <dbReference type="PROSITE" id="PS50206"/>
    </source>
</evidence>
<evidence type="ECO:0000256" key="1">
    <source>
        <dbReference type="SAM" id="SignalP"/>
    </source>
</evidence>
<dbReference type="InterPro" id="IPR036873">
    <property type="entry name" value="Rhodanese-like_dom_sf"/>
</dbReference>
<feature type="signal peptide" evidence="1">
    <location>
        <begin position="1"/>
        <end position="30"/>
    </location>
</feature>
<keyword evidence="4" id="KW-1185">Reference proteome</keyword>